<sequence length="95" mass="11143">MICSVIGLQKDRNAKVDIKWYREGYEVPINRHESRMKPLSARLLFIKPTVEDSDTYKCVVSVNNGNDQIKEKSAKISFIRSYSFRCYSFNLNFQI</sequence>
<evidence type="ECO:0000259" key="1">
    <source>
        <dbReference type="PROSITE" id="PS50835"/>
    </source>
</evidence>
<dbReference type="InterPro" id="IPR036179">
    <property type="entry name" value="Ig-like_dom_sf"/>
</dbReference>
<evidence type="ECO:0000313" key="3">
    <source>
        <dbReference type="Proteomes" id="UP000280834"/>
    </source>
</evidence>
<dbReference type="Proteomes" id="UP000280834">
    <property type="component" value="Unassembled WGS sequence"/>
</dbReference>
<accession>A0A0R3R5K6</accession>
<dbReference type="InterPro" id="IPR013151">
    <property type="entry name" value="Immunoglobulin_dom"/>
</dbReference>
<organism evidence="4">
    <name type="scientific">Brugia timori</name>
    <dbReference type="NCBI Taxonomy" id="42155"/>
    <lineage>
        <taxon>Eukaryota</taxon>
        <taxon>Metazoa</taxon>
        <taxon>Ecdysozoa</taxon>
        <taxon>Nematoda</taxon>
        <taxon>Chromadorea</taxon>
        <taxon>Rhabditida</taxon>
        <taxon>Spirurina</taxon>
        <taxon>Spiruromorpha</taxon>
        <taxon>Filarioidea</taxon>
        <taxon>Onchocercidae</taxon>
        <taxon>Brugia</taxon>
    </lineage>
</organism>
<dbReference type="InterPro" id="IPR007110">
    <property type="entry name" value="Ig-like_dom"/>
</dbReference>
<dbReference type="WBParaSite" id="BTMF_0001529601-mRNA-1">
    <property type="protein sequence ID" value="BTMF_0001529601-mRNA-1"/>
    <property type="gene ID" value="BTMF_0001529601"/>
</dbReference>
<protein>
    <submittedName>
        <fullName evidence="4">Ig-like domain-containing protein</fullName>
    </submittedName>
</protein>
<dbReference type="EMBL" id="UZAG01019957">
    <property type="protein sequence ID" value="VDO45360.1"/>
    <property type="molecule type" value="Genomic_DNA"/>
</dbReference>
<reference evidence="4" key="1">
    <citation type="submission" date="2017-02" db="UniProtKB">
        <authorList>
            <consortium name="WormBaseParasite"/>
        </authorList>
    </citation>
    <scope>IDENTIFICATION</scope>
</reference>
<evidence type="ECO:0000313" key="2">
    <source>
        <dbReference type="EMBL" id="VDO45360.1"/>
    </source>
</evidence>
<dbReference type="InterPro" id="IPR013783">
    <property type="entry name" value="Ig-like_fold"/>
</dbReference>
<proteinExistence type="predicted"/>
<dbReference type="SUPFAM" id="SSF48726">
    <property type="entry name" value="Immunoglobulin"/>
    <property type="match status" value="1"/>
</dbReference>
<name>A0A0R3R5K6_9BILA</name>
<dbReference type="PROSITE" id="PS50835">
    <property type="entry name" value="IG_LIKE"/>
    <property type="match status" value="1"/>
</dbReference>
<dbReference type="AlphaFoldDB" id="A0A0R3R5K6"/>
<keyword evidence="3" id="KW-1185">Reference proteome</keyword>
<reference evidence="2 3" key="2">
    <citation type="submission" date="2018-11" db="EMBL/GenBank/DDBJ databases">
        <authorList>
            <consortium name="Pathogen Informatics"/>
        </authorList>
    </citation>
    <scope>NUCLEOTIDE SEQUENCE [LARGE SCALE GENOMIC DNA]</scope>
</reference>
<evidence type="ECO:0000313" key="4">
    <source>
        <dbReference type="WBParaSite" id="BTMF_0001529601-mRNA-1"/>
    </source>
</evidence>
<feature type="domain" description="Ig-like" evidence="1">
    <location>
        <begin position="1"/>
        <end position="77"/>
    </location>
</feature>
<dbReference type="Pfam" id="PF00047">
    <property type="entry name" value="ig"/>
    <property type="match status" value="1"/>
</dbReference>
<dbReference type="Gene3D" id="2.60.40.10">
    <property type="entry name" value="Immunoglobulins"/>
    <property type="match status" value="1"/>
</dbReference>
<dbReference type="STRING" id="42155.A0A0R3R5K6"/>
<gene>
    <name evidence="2" type="ORF">BTMF_LOCUS13292</name>
</gene>